<comment type="caution">
    <text evidence="3">The sequence shown here is derived from an EMBL/GenBank/DDBJ whole genome shotgun (WGS) entry which is preliminary data.</text>
</comment>
<feature type="region of interest" description="Disordered" evidence="1">
    <location>
        <begin position="76"/>
        <end position="98"/>
    </location>
</feature>
<proteinExistence type="predicted"/>
<dbReference type="EMBL" id="ANIZ01003662">
    <property type="protein sequence ID" value="ETI32306.1"/>
    <property type="molecule type" value="Genomic_DNA"/>
</dbReference>
<protein>
    <submittedName>
        <fullName evidence="3">Uncharacterized protein</fullName>
    </submittedName>
</protein>
<reference evidence="3 4" key="1">
    <citation type="submission" date="2013-11" db="EMBL/GenBank/DDBJ databases">
        <title>The Genome Sequence of Phytophthora parasitica P1569.</title>
        <authorList>
            <consortium name="The Broad Institute Genomics Platform"/>
            <person name="Russ C."/>
            <person name="Tyler B."/>
            <person name="Panabieres F."/>
            <person name="Shan W."/>
            <person name="Tripathy S."/>
            <person name="Grunwald N."/>
            <person name="Machado M."/>
            <person name="Johnson C.S."/>
            <person name="Arredondo F."/>
            <person name="Hong C."/>
            <person name="Coffey M."/>
            <person name="Young S.K."/>
            <person name="Zeng Q."/>
            <person name="Gargeya S."/>
            <person name="Fitzgerald M."/>
            <person name="Abouelleil A."/>
            <person name="Alvarado L."/>
            <person name="Chapman S.B."/>
            <person name="Gainer-Dewar J."/>
            <person name="Goldberg J."/>
            <person name="Griggs A."/>
            <person name="Gujja S."/>
            <person name="Hansen M."/>
            <person name="Howarth C."/>
            <person name="Imamovic A."/>
            <person name="Ireland A."/>
            <person name="Larimer J."/>
            <person name="McCowan C."/>
            <person name="Murphy C."/>
            <person name="Pearson M."/>
            <person name="Poon T.W."/>
            <person name="Priest M."/>
            <person name="Roberts A."/>
            <person name="Saif S."/>
            <person name="Shea T."/>
            <person name="Sykes S."/>
            <person name="Wortman J."/>
            <person name="Nusbaum C."/>
            <person name="Birren B."/>
        </authorList>
    </citation>
    <scope>NUCLEOTIDE SEQUENCE [LARGE SCALE GENOMIC DNA]</scope>
    <source>
        <strain evidence="3 4">P1569</strain>
    </source>
</reference>
<name>V9E029_PHYNI</name>
<feature type="signal peptide" evidence="2">
    <location>
        <begin position="1"/>
        <end position="26"/>
    </location>
</feature>
<gene>
    <name evidence="3" type="ORF">F443_20847</name>
</gene>
<dbReference type="Proteomes" id="UP000018721">
    <property type="component" value="Unassembled WGS sequence"/>
</dbReference>
<dbReference type="AlphaFoldDB" id="V9E029"/>
<organism evidence="3 4">
    <name type="scientific">Phytophthora nicotianae P1569</name>
    <dbReference type="NCBI Taxonomy" id="1317065"/>
    <lineage>
        <taxon>Eukaryota</taxon>
        <taxon>Sar</taxon>
        <taxon>Stramenopiles</taxon>
        <taxon>Oomycota</taxon>
        <taxon>Peronosporomycetes</taxon>
        <taxon>Peronosporales</taxon>
        <taxon>Peronosporaceae</taxon>
        <taxon>Phytophthora</taxon>
    </lineage>
</organism>
<evidence type="ECO:0000313" key="3">
    <source>
        <dbReference type="EMBL" id="ETI32306.1"/>
    </source>
</evidence>
<dbReference type="HOGENOM" id="CLU_1716849_0_0_1"/>
<feature type="chain" id="PRO_5004773754" evidence="2">
    <location>
        <begin position="27"/>
        <end position="153"/>
    </location>
</feature>
<keyword evidence="2" id="KW-0732">Signal</keyword>
<keyword evidence="4" id="KW-1185">Reference proteome</keyword>
<evidence type="ECO:0000256" key="2">
    <source>
        <dbReference type="SAM" id="SignalP"/>
    </source>
</evidence>
<accession>V9E029</accession>
<sequence>MRTNAKLFCWLLRVLQVFFLLKLEDGQNEHIWRPPLRNAAEDSDDCECCFVNVNSETGEGLESKEAAFIVISSDSDENTGENECAASSAPAVDTPSSESAMANTIATPTRHLQDVDNISSRYKRPMTVSAVLQCCRLFINGDGDEAIAVIEHK</sequence>
<evidence type="ECO:0000313" key="4">
    <source>
        <dbReference type="Proteomes" id="UP000018721"/>
    </source>
</evidence>
<evidence type="ECO:0000256" key="1">
    <source>
        <dbReference type="SAM" id="MobiDB-lite"/>
    </source>
</evidence>